<name>A0A4P9Y3Y9_9FUNG</name>
<dbReference type="AlphaFoldDB" id="A0A4P9Y3Y9"/>
<dbReference type="OrthoDB" id="2342176at2759"/>
<keyword evidence="2" id="KW-1185">Reference proteome</keyword>
<accession>A0A4P9Y3Y9</accession>
<evidence type="ECO:0000313" key="2">
    <source>
        <dbReference type="Proteomes" id="UP000267251"/>
    </source>
</evidence>
<dbReference type="SUPFAM" id="SSF50939">
    <property type="entry name" value="Sialidases"/>
    <property type="match status" value="1"/>
</dbReference>
<dbReference type="PANTHER" id="PTHR36182">
    <property type="entry name" value="PROTEIN, PUTATIVE (AFU_ORTHOLOGUE AFUA_6G10930)-RELATED"/>
    <property type="match status" value="1"/>
</dbReference>
<protein>
    <submittedName>
        <fullName evidence="1">Uncharacterized protein</fullName>
    </submittedName>
</protein>
<proteinExistence type="predicted"/>
<evidence type="ECO:0000313" key="1">
    <source>
        <dbReference type="EMBL" id="RKP13434.1"/>
    </source>
</evidence>
<dbReference type="Proteomes" id="UP000267251">
    <property type="component" value="Unassembled WGS sequence"/>
</dbReference>
<dbReference type="PANTHER" id="PTHR36182:SF1">
    <property type="entry name" value="PROTEIN, PUTATIVE (AFU_ORTHOLOGUE AFUA_6G10930)-RELATED"/>
    <property type="match status" value="1"/>
</dbReference>
<dbReference type="InterPro" id="IPR036278">
    <property type="entry name" value="Sialidase_sf"/>
</dbReference>
<feature type="non-terminal residue" evidence="1">
    <location>
        <position position="1"/>
    </location>
</feature>
<reference evidence="2" key="1">
    <citation type="journal article" date="2018" name="Nat. Microbiol.">
        <title>Leveraging single-cell genomics to expand the fungal tree of life.</title>
        <authorList>
            <person name="Ahrendt S.R."/>
            <person name="Quandt C.A."/>
            <person name="Ciobanu D."/>
            <person name="Clum A."/>
            <person name="Salamov A."/>
            <person name="Andreopoulos B."/>
            <person name="Cheng J.F."/>
            <person name="Woyke T."/>
            <person name="Pelin A."/>
            <person name="Henrissat B."/>
            <person name="Reynolds N.K."/>
            <person name="Benny G.L."/>
            <person name="Smith M.E."/>
            <person name="James T.Y."/>
            <person name="Grigoriev I.V."/>
        </authorList>
    </citation>
    <scope>NUCLEOTIDE SEQUENCE [LARGE SCALE GENOMIC DNA]</scope>
</reference>
<organism evidence="1 2">
    <name type="scientific">Piptocephalis cylindrospora</name>
    <dbReference type="NCBI Taxonomy" id="1907219"/>
    <lineage>
        <taxon>Eukaryota</taxon>
        <taxon>Fungi</taxon>
        <taxon>Fungi incertae sedis</taxon>
        <taxon>Zoopagomycota</taxon>
        <taxon>Zoopagomycotina</taxon>
        <taxon>Zoopagomycetes</taxon>
        <taxon>Zoopagales</taxon>
        <taxon>Piptocephalidaceae</taxon>
        <taxon>Piptocephalis</taxon>
    </lineage>
</organism>
<dbReference type="Gene3D" id="2.70.50.70">
    <property type="match status" value="1"/>
</dbReference>
<sequence length="112" mass="12068">AGQTLPFRIQGTDNHKGGHCQFALSYDNGHTWAVLRTILEDCLTGRGGGPYSYGVQLPHGAAGGPAVLSWIFFNKQGDREFYMNCIDVSLIGPKQGSSGITSILFPTRIPTI</sequence>
<dbReference type="EMBL" id="KZ988021">
    <property type="protein sequence ID" value="RKP13434.1"/>
    <property type="molecule type" value="Genomic_DNA"/>
</dbReference>
<gene>
    <name evidence="1" type="ORF">BJ684DRAFT_10060</name>
</gene>